<accession>A0ABS5YSC5</accession>
<name>A0ABS5YSC5_9ACTN</name>
<feature type="domain" description="HTH deoR-type" evidence="5">
    <location>
        <begin position="28"/>
        <end position="83"/>
    </location>
</feature>
<evidence type="ECO:0000256" key="3">
    <source>
        <dbReference type="ARBA" id="ARBA00023163"/>
    </source>
</evidence>
<dbReference type="PRINTS" id="PR00037">
    <property type="entry name" value="HTHLACR"/>
</dbReference>
<dbReference type="InterPro" id="IPR018356">
    <property type="entry name" value="Tscrpt_reg_HTH_DeoR_CS"/>
</dbReference>
<dbReference type="SUPFAM" id="SSF46785">
    <property type="entry name" value="Winged helix' DNA-binding domain"/>
    <property type="match status" value="1"/>
</dbReference>
<keyword evidence="1" id="KW-0805">Transcription regulation</keyword>
<comment type="caution">
    <text evidence="6">The sequence shown here is derived from an EMBL/GenBank/DDBJ whole genome shotgun (WGS) entry which is preliminary data.</text>
</comment>
<dbReference type="InterPro" id="IPR001034">
    <property type="entry name" value="DeoR_HTH"/>
</dbReference>
<dbReference type="PROSITE" id="PS51000">
    <property type="entry name" value="HTH_DEOR_2"/>
    <property type="match status" value="1"/>
</dbReference>
<dbReference type="InterPro" id="IPR037171">
    <property type="entry name" value="NagB/RpiA_transferase-like"/>
</dbReference>
<dbReference type="InterPro" id="IPR036388">
    <property type="entry name" value="WH-like_DNA-bd_sf"/>
</dbReference>
<dbReference type="InterPro" id="IPR014036">
    <property type="entry name" value="DeoR-like_C"/>
</dbReference>
<proteinExistence type="predicted"/>
<evidence type="ECO:0000313" key="6">
    <source>
        <dbReference type="EMBL" id="MBU2666347.1"/>
    </source>
</evidence>
<keyword evidence="2 6" id="KW-0238">DNA-binding</keyword>
<dbReference type="InterPro" id="IPR050313">
    <property type="entry name" value="Carb_Metab_HTH_regulators"/>
</dbReference>
<protein>
    <submittedName>
        <fullName evidence="6">DeoR/GlpR family DNA-binding transcription regulator</fullName>
    </submittedName>
</protein>
<dbReference type="SMART" id="SM00420">
    <property type="entry name" value="HTH_DEOR"/>
    <property type="match status" value="1"/>
</dbReference>
<sequence length="286" mass="31427">MTQRADHDGGSSTMSTEPVAGDTRQSRQLARQRAITEAVVAEGAVRIEQLAERFQISLMTVHRDLDELEARGILRKSRGVATALSTSLIESSDVYRLSRQSAEKEALAVAAMSFVEPGQAIFLDDSTTVLRMAPHLADKTPLTVITNVLSLINELRGTTGINLLGLGGQYYNWCSAFMGPMTTQTIAGLQADLFIMSTSAITKDIAFHQFLETIETKRAMFESANRRILLADHTKFERQALHALAPLKDFDTVIVDDGTAPEHVERMRSKGIEVLVAPTPRRLSKS</sequence>
<dbReference type="SMART" id="SM01134">
    <property type="entry name" value="DeoRC"/>
    <property type="match status" value="1"/>
</dbReference>
<dbReference type="SUPFAM" id="SSF100950">
    <property type="entry name" value="NagB/RpiA/CoA transferase-like"/>
    <property type="match status" value="1"/>
</dbReference>
<keyword evidence="3" id="KW-0804">Transcription</keyword>
<feature type="region of interest" description="Disordered" evidence="4">
    <location>
        <begin position="1"/>
        <end position="28"/>
    </location>
</feature>
<evidence type="ECO:0000256" key="4">
    <source>
        <dbReference type="SAM" id="MobiDB-lite"/>
    </source>
</evidence>
<dbReference type="RefSeq" id="WP_215789790.1">
    <property type="nucleotide sequence ID" value="NZ_JAHKKG010000007.1"/>
</dbReference>
<evidence type="ECO:0000256" key="1">
    <source>
        <dbReference type="ARBA" id="ARBA00023015"/>
    </source>
</evidence>
<evidence type="ECO:0000313" key="7">
    <source>
        <dbReference type="Proteomes" id="UP001519654"/>
    </source>
</evidence>
<dbReference type="Gene3D" id="1.10.10.10">
    <property type="entry name" value="Winged helix-like DNA-binding domain superfamily/Winged helix DNA-binding domain"/>
    <property type="match status" value="1"/>
</dbReference>
<dbReference type="PANTHER" id="PTHR30363">
    <property type="entry name" value="HTH-TYPE TRANSCRIPTIONAL REGULATOR SRLR-RELATED"/>
    <property type="match status" value="1"/>
</dbReference>
<dbReference type="GO" id="GO:0003677">
    <property type="term" value="F:DNA binding"/>
    <property type="evidence" value="ECO:0007669"/>
    <property type="project" value="UniProtKB-KW"/>
</dbReference>
<dbReference type="EMBL" id="JAHKKG010000007">
    <property type="protein sequence ID" value="MBU2666347.1"/>
    <property type="molecule type" value="Genomic_DNA"/>
</dbReference>
<evidence type="ECO:0000256" key="2">
    <source>
        <dbReference type="ARBA" id="ARBA00023125"/>
    </source>
</evidence>
<dbReference type="PROSITE" id="PS00894">
    <property type="entry name" value="HTH_DEOR_1"/>
    <property type="match status" value="1"/>
</dbReference>
<dbReference type="InterPro" id="IPR036390">
    <property type="entry name" value="WH_DNA-bd_sf"/>
</dbReference>
<dbReference type="Proteomes" id="UP001519654">
    <property type="component" value="Unassembled WGS sequence"/>
</dbReference>
<dbReference type="Pfam" id="PF00455">
    <property type="entry name" value="DeoRC"/>
    <property type="match status" value="1"/>
</dbReference>
<evidence type="ECO:0000259" key="5">
    <source>
        <dbReference type="PROSITE" id="PS51000"/>
    </source>
</evidence>
<keyword evidence="7" id="KW-1185">Reference proteome</keyword>
<dbReference type="PANTHER" id="PTHR30363:SF44">
    <property type="entry name" value="AGA OPERON TRANSCRIPTIONAL REPRESSOR-RELATED"/>
    <property type="match status" value="1"/>
</dbReference>
<gene>
    <name evidence="6" type="ORF">KOI35_22855</name>
</gene>
<reference evidence="6 7" key="1">
    <citation type="submission" date="2021-06" db="EMBL/GenBank/DDBJ databases">
        <title>Actinoplanes lichenicola sp. nov., and Actinoplanes ovalisporus sp. nov., isolated from lichen in Thailand.</title>
        <authorList>
            <person name="Saeng-In P."/>
            <person name="Kanchanasin P."/>
            <person name="Yuki M."/>
            <person name="Kudo T."/>
            <person name="Ohkuma M."/>
            <person name="Phongsopitanun W."/>
            <person name="Tanasupawat S."/>
        </authorList>
    </citation>
    <scope>NUCLEOTIDE SEQUENCE [LARGE SCALE GENOMIC DNA]</scope>
    <source>
        <strain evidence="6 7">NBRC 110975</strain>
    </source>
</reference>
<organism evidence="6 7">
    <name type="scientific">Paractinoplanes bogorensis</name>
    <dbReference type="NCBI Taxonomy" id="1610840"/>
    <lineage>
        <taxon>Bacteria</taxon>
        <taxon>Bacillati</taxon>
        <taxon>Actinomycetota</taxon>
        <taxon>Actinomycetes</taxon>
        <taxon>Micromonosporales</taxon>
        <taxon>Micromonosporaceae</taxon>
        <taxon>Paractinoplanes</taxon>
    </lineage>
</organism>
<dbReference type="Pfam" id="PF08220">
    <property type="entry name" value="HTH_DeoR"/>
    <property type="match status" value="1"/>
</dbReference>